<reference evidence="2" key="1">
    <citation type="journal article" date="2020" name="Ecol. Evol.">
        <title>Genome structure and content of the rice root-knot nematode (Meloidogyne graminicola).</title>
        <authorList>
            <person name="Phan N.T."/>
            <person name="Danchin E.G.J."/>
            <person name="Klopp C."/>
            <person name="Perfus-Barbeoch L."/>
            <person name="Kozlowski D.K."/>
            <person name="Koutsovoulos G.D."/>
            <person name="Lopez-Roques C."/>
            <person name="Bouchez O."/>
            <person name="Zahm M."/>
            <person name="Besnard G."/>
            <person name="Bellafiore S."/>
        </authorList>
    </citation>
    <scope>NUCLEOTIDE SEQUENCE</scope>
    <source>
        <strain evidence="2">VN-18</strain>
    </source>
</reference>
<keyword evidence="3" id="KW-1185">Reference proteome</keyword>
<protein>
    <submittedName>
        <fullName evidence="2">R3H domain-containing protein</fullName>
    </submittedName>
</protein>
<sequence length="235" mass="25767">MSSNCSSSASSGAVQLQGGGSGIPFQIYPSGQFVLANEASLISPSSAFSEPPTKQLTYQQGFTEEIEEKREEGTVVENKNNLILTTTTTEAGGGERVGGVNANIPSLFSLQQIMQQNTNIGGNPQNYQQFINPYLTLQYQPMLVNASSNAQYQYYNENANMLHYYPTYYPIYQPQSGIVDSNLMTGENVKDSNKPLERQLKGLSICQEQNENNNGNNNGPKYNGNNNNVAKPTCY</sequence>
<evidence type="ECO:0000313" key="2">
    <source>
        <dbReference type="EMBL" id="KAF7638101.1"/>
    </source>
</evidence>
<evidence type="ECO:0000256" key="1">
    <source>
        <dbReference type="SAM" id="MobiDB-lite"/>
    </source>
</evidence>
<name>A0A8S9ZWR2_9BILA</name>
<dbReference type="EMBL" id="JABEBT010000015">
    <property type="protein sequence ID" value="KAF7638101.1"/>
    <property type="molecule type" value="Genomic_DNA"/>
</dbReference>
<dbReference type="AlphaFoldDB" id="A0A8S9ZWR2"/>
<proteinExistence type="predicted"/>
<feature type="compositionally biased region" description="Low complexity" evidence="1">
    <location>
        <begin position="210"/>
        <end position="228"/>
    </location>
</feature>
<evidence type="ECO:0000313" key="3">
    <source>
        <dbReference type="Proteomes" id="UP000605970"/>
    </source>
</evidence>
<dbReference type="OrthoDB" id="10646577at2759"/>
<comment type="caution">
    <text evidence="2">The sequence shown here is derived from an EMBL/GenBank/DDBJ whole genome shotgun (WGS) entry which is preliminary data.</text>
</comment>
<gene>
    <name evidence="2" type="ORF">Mgra_00002552</name>
</gene>
<organism evidence="2 3">
    <name type="scientific">Meloidogyne graminicola</name>
    <dbReference type="NCBI Taxonomy" id="189291"/>
    <lineage>
        <taxon>Eukaryota</taxon>
        <taxon>Metazoa</taxon>
        <taxon>Ecdysozoa</taxon>
        <taxon>Nematoda</taxon>
        <taxon>Chromadorea</taxon>
        <taxon>Rhabditida</taxon>
        <taxon>Tylenchina</taxon>
        <taxon>Tylenchomorpha</taxon>
        <taxon>Tylenchoidea</taxon>
        <taxon>Meloidogynidae</taxon>
        <taxon>Meloidogyninae</taxon>
        <taxon>Meloidogyne</taxon>
    </lineage>
</organism>
<accession>A0A8S9ZWR2</accession>
<feature type="region of interest" description="Disordered" evidence="1">
    <location>
        <begin position="208"/>
        <end position="235"/>
    </location>
</feature>
<dbReference type="Proteomes" id="UP000605970">
    <property type="component" value="Unassembled WGS sequence"/>
</dbReference>